<keyword evidence="1" id="KW-0732">Signal</keyword>
<keyword evidence="3" id="KW-1185">Reference proteome</keyword>
<name>A0A2P4X6W9_9STRA</name>
<organism evidence="2 3">
    <name type="scientific">Phytophthora palmivora</name>
    <dbReference type="NCBI Taxonomy" id="4796"/>
    <lineage>
        <taxon>Eukaryota</taxon>
        <taxon>Sar</taxon>
        <taxon>Stramenopiles</taxon>
        <taxon>Oomycota</taxon>
        <taxon>Peronosporomycetes</taxon>
        <taxon>Peronosporales</taxon>
        <taxon>Peronosporaceae</taxon>
        <taxon>Phytophthora</taxon>
    </lineage>
</organism>
<evidence type="ECO:0000313" key="2">
    <source>
        <dbReference type="EMBL" id="POM61291.1"/>
    </source>
</evidence>
<comment type="caution">
    <text evidence="2">The sequence shown here is derived from an EMBL/GenBank/DDBJ whole genome shotgun (WGS) entry which is preliminary data.</text>
</comment>
<keyword evidence="2" id="KW-0723">Serine/threonine-protein kinase</keyword>
<dbReference type="GO" id="GO:0004674">
    <property type="term" value="F:protein serine/threonine kinase activity"/>
    <property type="evidence" value="ECO:0007669"/>
    <property type="project" value="UniProtKB-KW"/>
</dbReference>
<sequence length="290" mass="30951">MVKTIAFVAVVVNSVFGFTNAALTSTSVNESCSLVDFTTQETQFLLLNNAVDVATQSTLLSTFVKNYDPLVLQNIGLGEFSYSILGQDLTFVPTLDRLNVTGLANIIPQHINTSSSNCVDFGADCTGEVSIEATVSLTLEEIDTSISADVSLTLDKPTLIANVQADMFGCASGATDCEDFTVTTIEVAGVDGKYNVIMDSLLLRFKSAVVQTVTLDFDSIVNSGFSFHSSGPIISAITDVLADFSADEINKKGDTYDKFTSNINDQLLSVANDYIDSKLKPKFGATCIEA</sequence>
<dbReference type="Proteomes" id="UP000237271">
    <property type="component" value="Unassembled WGS sequence"/>
</dbReference>
<evidence type="ECO:0000313" key="3">
    <source>
        <dbReference type="Proteomes" id="UP000237271"/>
    </source>
</evidence>
<dbReference type="OrthoDB" id="105440at2759"/>
<gene>
    <name evidence="2" type="ORF">PHPALM_29712</name>
</gene>
<reference evidence="2 3" key="1">
    <citation type="journal article" date="2017" name="Genome Biol. Evol.">
        <title>Phytophthora megakarya and P. palmivora, closely related causal agents of cacao black pod rot, underwent increases in genome sizes and gene numbers by different mechanisms.</title>
        <authorList>
            <person name="Ali S.S."/>
            <person name="Shao J."/>
            <person name="Lary D.J."/>
            <person name="Kronmiller B."/>
            <person name="Shen D."/>
            <person name="Strem M.D."/>
            <person name="Amoako-Attah I."/>
            <person name="Akrofi A.Y."/>
            <person name="Begoude B.A."/>
            <person name="Ten Hoopen G.M."/>
            <person name="Coulibaly K."/>
            <person name="Kebe B.I."/>
            <person name="Melnick R.L."/>
            <person name="Guiltinan M.J."/>
            <person name="Tyler B.M."/>
            <person name="Meinhardt L.W."/>
            <person name="Bailey B.A."/>
        </authorList>
    </citation>
    <scope>NUCLEOTIDE SEQUENCE [LARGE SCALE GENOMIC DNA]</scope>
    <source>
        <strain evidence="3">sbr112.9</strain>
    </source>
</reference>
<keyword evidence="2" id="KW-0808">Transferase</keyword>
<feature type="signal peptide" evidence="1">
    <location>
        <begin position="1"/>
        <end position="21"/>
    </location>
</feature>
<dbReference type="EMBL" id="NCKW01016111">
    <property type="protein sequence ID" value="POM61291.1"/>
    <property type="molecule type" value="Genomic_DNA"/>
</dbReference>
<protein>
    <submittedName>
        <fullName evidence="2">Serine/threonine protein Kinase</fullName>
    </submittedName>
</protein>
<proteinExistence type="predicted"/>
<evidence type="ECO:0000256" key="1">
    <source>
        <dbReference type="SAM" id="SignalP"/>
    </source>
</evidence>
<accession>A0A2P4X6W9</accession>
<keyword evidence="2" id="KW-0418">Kinase</keyword>
<feature type="chain" id="PRO_5015160459" evidence="1">
    <location>
        <begin position="22"/>
        <end position="290"/>
    </location>
</feature>
<dbReference type="AlphaFoldDB" id="A0A2P4X6W9"/>